<name>A0ABW0L0E4_9BURK</name>
<evidence type="ECO:0000256" key="1">
    <source>
        <dbReference type="SAM" id="MobiDB-lite"/>
    </source>
</evidence>
<evidence type="ECO:0000313" key="4">
    <source>
        <dbReference type="Proteomes" id="UP001596050"/>
    </source>
</evidence>
<keyword evidence="2" id="KW-0472">Membrane</keyword>
<feature type="region of interest" description="Disordered" evidence="1">
    <location>
        <begin position="1"/>
        <end position="27"/>
    </location>
</feature>
<proteinExistence type="predicted"/>
<dbReference type="RefSeq" id="WP_379779983.1">
    <property type="nucleotide sequence ID" value="NZ_JBHSMU010000004.1"/>
</dbReference>
<dbReference type="EMBL" id="JBHSMU010000004">
    <property type="protein sequence ID" value="MFC5458786.1"/>
    <property type="molecule type" value="Genomic_DNA"/>
</dbReference>
<dbReference type="Proteomes" id="UP001596050">
    <property type="component" value="Unassembled WGS sequence"/>
</dbReference>
<evidence type="ECO:0000313" key="3">
    <source>
        <dbReference type="EMBL" id="MFC5458786.1"/>
    </source>
</evidence>
<feature type="transmembrane region" description="Helical" evidence="2">
    <location>
        <begin position="36"/>
        <end position="56"/>
    </location>
</feature>
<keyword evidence="2" id="KW-0812">Transmembrane</keyword>
<sequence>MALKRNLLRTQRHAPQDARTGRSHCTVPGRGRERGAFAIMFVPLLLLIFAVCGMALDASQMYNRKAELSGLAKAVALAAAQELNGTSEGITKARDEARKTAANYTYQYGLSIVWDETALQFSTTPARTGDWRSGSGISDASEFYFAKVDTSALESAVGTVRTFIMPMFSSDFTEMKVNDIAIAGRASINALPIAICAMSEDPGTERTNTGLADTELVEYGFRRGVSYDLMQLNPKATTPARFLINPAIAPGMSSVSFDSSTIGDFVCPGVMWTPRVQGGTIRVTELPTTSPLKLLHAQLNSRLDDYTGVCSPASAPPDANTMPYPYDKPAGAPWMSPAMGEQAAKTTTERGFLETVADIPPPGSILPGLSAGSYGPLWSFAKAVKFSSYTASGKSEPKSGYATFSTANWEQLYRAGLSANSTYPTAAGSTPYSPIGSSNPKTIKSPDTSRKEFSVALRRVLNIPLLSCTSVPSGGNATATVRGIGKFFMTVAATEDKLIAEFAGTTPEKSLTGTVELYP</sequence>
<reference evidence="4" key="1">
    <citation type="journal article" date="2019" name="Int. J. Syst. Evol. Microbiol.">
        <title>The Global Catalogue of Microorganisms (GCM) 10K type strain sequencing project: providing services to taxonomists for standard genome sequencing and annotation.</title>
        <authorList>
            <consortium name="The Broad Institute Genomics Platform"/>
            <consortium name="The Broad Institute Genome Sequencing Center for Infectious Disease"/>
            <person name="Wu L."/>
            <person name="Ma J."/>
        </authorList>
    </citation>
    <scope>NUCLEOTIDE SEQUENCE [LARGE SCALE GENOMIC DNA]</scope>
    <source>
        <strain evidence="4">KACC 12649</strain>
    </source>
</reference>
<keyword evidence="4" id="KW-1185">Reference proteome</keyword>
<keyword evidence="2" id="KW-1133">Transmembrane helix</keyword>
<gene>
    <name evidence="3" type="ORF">ACFPN5_03040</name>
</gene>
<accession>A0ABW0L0E4</accession>
<feature type="compositionally biased region" description="Polar residues" evidence="1">
    <location>
        <begin position="428"/>
        <end position="446"/>
    </location>
</feature>
<organism evidence="3 4">
    <name type="scientific">Massilia niabensis</name>
    <dbReference type="NCBI Taxonomy" id="544910"/>
    <lineage>
        <taxon>Bacteria</taxon>
        <taxon>Pseudomonadati</taxon>
        <taxon>Pseudomonadota</taxon>
        <taxon>Betaproteobacteria</taxon>
        <taxon>Burkholderiales</taxon>
        <taxon>Oxalobacteraceae</taxon>
        <taxon>Telluria group</taxon>
        <taxon>Massilia</taxon>
    </lineage>
</organism>
<protein>
    <submittedName>
        <fullName evidence="3">Pilus assembly protein TadE</fullName>
    </submittedName>
</protein>
<evidence type="ECO:0000256" key="2">
    <source>
        <dbReference type="SAM" id="Phobius"/>
    </source>
</evidence>
<feature type="region of interest" description="Disordered" evidence="1">
    <location>
        <begin position="428"/>
        <end position="447"/>
    </location>
</feature>
<feature type="compositionally biased region" description="Basic residues" evidence="1">
    <location>
        <begin position="1"/>
        <end position="12"/>
    </location>
</feature>
<comment type="caution">
    <text evidence="3">The sequence shown here is derived from an EMBL/GenBank/DDBJ whole genome shotgun (WGS) entry which is preliminary data.</text>
</comment>